<dbReference type="InterPro" id="IPR001279">
    <property type="entry name" value="Metallo-B-lactamas"/>
</dbReference>
<dbReference type="Pfam" id="PF00753">
    <property type="entry name" value="Lactamase_B"/>
    <property type="match status" value="1"/>
</dbReference>
<dbReference type="EMBL" id="UINC01020903">
    <property type="protein sequence ID" value="SVA87319.1"/>
    <property type="molecule type" value="Genomic_DNA"/>
</dbReference>
<dbReference type="InterPro" id="IPR036866">
    <property type="entry name" value="RibonucZ/Hydroxyglut_hydro"/>
</dbReference>
<dbReference type="PANTHER" id="PTHR42951:SF4">
    <property type="entry name" value="ACYL-COENZYME A THIOESTERASE MBLAC2"/>
    <property type="match status" value="1"/>
</dbReference>
<name>A0A381ZDN3_9ZZZZ</name>
<gene>
    <name evidence="2" type="ORF">METZ01_LOCUS140173</name>
</gene>
<dbReference type="Gene3D" id="3.60.15.10">
    <property type="entry name" value="Ribonuclease Z/Hydroxyacylglutathione hydrolase-like"/>
    <property type="match status" value="1"/>
</dbReference>
<evidence type="ECO:0000259" key="1">
    <source>
        <dbReference type="SMART" id="SM00849"/>
    </source>
</evidence>
<dbReference type="AlphaFoldDB" id="A0A381ZDN3"/>
<dbReference type="PANTHER" id="PTHR42951">
    <property type="entry name" value="METALLO-BETA-LACTAMASE DOMAIN-CONTAINING"/>
    <property type="match status" value="1"/>
</dbReference>
<dbReference type="CDD" id="cd16282">
    <property type="entry name" value="metallo-hydrolase-like_MBL-fold"/>
    <property type="match status" value="1"/>
</dbReference>
<sequence length="304" mass="34807">MLKTRVLTIITILTLLVGVKTSTFAGETKTVNVLKSVYTMIDTDGEDSNTTFIITTEGVIIIDTRPTPTEARKVLKEIRKLTDLPIVYTINTHYHGDHTFGNQIFKSSKSIIAHKNVRDTLIKSGQDHLSLFKTFGLPGMDEVEVTPPNIVYEKGMEIWLGEYRLQLLYHGKGHTNGDTIIFLDKLRTVITGDLVFNKKIPYMADAYIDEWIESLKYIQFLKNETVIPGHGPIGGRPTVIAMKHYLIDLKERVLEQLKDKKSLEETQNAVEPILRKKYKDWKKLDWIKGNIERAWLEYSSKEKA</sequence>
<evidence type="ECO:0000313" key="2">
    <source>
        <dbReference type="EMBL" id="SVA87319.1"/>
    </source>
</evidence>
<feature type="domain" description="Metallo-beta-lactamase" evidence="1">
    <location>
        <begin position="47"/>
        <end position="230"/>
    </location>
</feature>
<proteinExistence type="predicted"/>
<dbReference type="InterPro" id="IPR050855">
    <property type="entry name" value="NDM-1-like"/>
</dbReference>
<organism evidence="2">
    <name type="scientific">marine metagenome</name>
    <dbReference type="NCBI Taxonomy" id="408172"/>
    <lineage>
        <taxon>unclassified sequences</taxon>
        <taxon>metagenomes</taxon>
        <taxon>ecological metagenomes</taxon>
    </lineage>
</organism>
<reference evidence="2" key="1">
    <citation type="submission" date="2018-05" db="EMBL/GenBank/DDBJ databases">
        <authorList>
            <person name="Lanie J.A."/>
            <person name="Ng W.-L."/>
            <person name="Kazmierczak K.M."/>
            <person name="Andrzejewski T.M."/>
            <person name="Davidsen T.M."/>
            <person name="Wayne K.J."/>
            <person name="Tettelin H."/>
            <person name="Glass J.I."/>
            <person name="Rusch D."/>
            <person name="Podicherti R."/>
            <person name="Tsui H.-C.T."/>
            <person name="Winkler M.E."/>
        </authorList>
    </citation>
    <scope>NUCLEOTIDE SEQUENCE</scope>
</reference>
<dbReference type="SMART" id="SM00849">
    <property type="entry name" value="Lactamase_B"/>
    <property type="match status" value="1"/>
</dbReference>
<dbReference type="SUPFAM" id="SSF56281">
    <property type="entry name" value="Metallo-hydrolase/oxidoreductase"/>
    <property type="match status" value="1"/>
</dbReference>
<protein>
    <recommendedName>
        <fullName evidence="1">Metallo-beta-lactamase domain-containing protein</fullName>
    </recommendedName>
</protein>
<accession>A0A381ZDN3</accession>